<dbReference type="PANTHER" id="PTHR43341:SF15">
    <property type="entry name" value="GENERAL AMINO ACID PERMEASE AGP2"/>
    <property type="match status" value="1"/>
</dbReference>
<feature type="transmembrane region" description="Helical" evidence="6">
    <location>
        <begin position="535"/>
        <end position="558"/>
    </location>
</feature>
<feature type="domain" description="Amino acid permease/ SLC12A" evidence="7">
    <location>
        <begin position="135"/>
        <end position="365"/>
    </location>
</feature>
<feature type="transmembrane region" description="Helical" evidence="6">
    <location>
        <begin position="507"/>
        <end position="528"/>
    </location>
</feature>
<keyword evidence="2 6" id="KW-0812">Transmembrane</keyword>
<proteinExistence type="predicted"/>
<evidence type="ECO:0000256" key="3">
    <source>
        <dbReference type="ARBA" id="ARBA00022989"/>
    </source>
</evidence>
<dbReference type="EMBL" id="NKCK01000030">
    <property type="protein sequence ID" value="RSM09165.1"/>
    <property type="molecule type" value="Genomic_DNA"/>
</dbReference>
<dbReference type="AlphaFoldDB" id="A0A428U4G7"/>
<dbReference type="Gene3D" id="1.20.1740.10">
    <property type="entry name" value="Amino acid/polyamine transporter I"/>
    <property type="match status" value="1"/>
</dbReference>
<evidence type="ECO:0000313" key="8">
    <source>
        <dbReference type="EMBL" id="RSM09165.1"/>
    </source>
</evidence>
<name>A0A428U4G7_9HYPO</name>
<feature type="transmembrane region" description="Helical" evidence="6">
    <location>
        <begin position="313"/>
        <end position="334"/>
    </location>
</feature>
<sequence>MDNTSNLSIPISDPGKKEMGDLEPQTSLRHGQQVTIRADARSSPEIVDLATGVELSVIHRKLNARQIQLTSIAGSIGAALFVAIGSGVRSGPLALLVAFVFLGLRYLLCRSMPYVSFLVLAQQNILVDASLIEIEIVTLFPVDGAFIRLAGRMVDPSLGVLVGWNHFFSQTSFVVFECTIINSLIEYWGYNQSPAILISISIVMYMAINIYRADLFGEAEFWLALGKVLLALGLILFTLVVMLGGNPLNDRFGFRYWRDPGPWAGDDASNRLISFLNALNVAGFCIVGPEYISMIAGEAKDPRRTVPRAFATIVNRLIIFFIGGALCVGILVPYDDPTLTNGANTFSGSSPYVIAMSRLKIPVLHPSSLPPPHHHHLRWQRLYVQRFKKLACFGIGWTSTSDFPSLKQTVNKPPTIIELHTYPNTACCSGVPYMAVLAVTLLSCISFLALSSSTAVVLGWILNFCTAAAMLNWTVISFTWIRFNAAMKAQNIDRNTFLPNPSRFQPFAGYFAFCCAFVVLWVQGYGVFLKGQWDVATFIFNYGIIALTLTIGLGWKLIKRTPFYNSKDVDLTSGLDFFDALTEHYRKEREGVPVTRKDKIWAKLF</sequence>
<feature type="transmembrane region" description="Helical" evidence="6">
    <location>
        <begin position="431"/>
        <end position="450"/>
    </location>
</feature>
<feature type="transmembrane region" description="Helical" evidence="6">
    <location>
        <begin position="191"/>
        <end position="211"/>
    </location>
</feature>
<dbReference type="GO" id="GO:0016020">
    <property type="term" value="C:membrane"/>
    <property type="evidence" value="ECO:0007669"/>
    <property type="project" value="UniProtKB-SubCell"/>
</dbReference>
<feature type="transmembrane region" description="Helical" evidence="6">
    <location>
        <begin position="67"/>
        <end position="85"/>
    </location>
</feature>
<feature type="transmembrane region" description="Helical" evidence="6">
    <location>
        <begin position="223"/>
        <end position="245"/>
    </location>
</feature>
<evidence type="ECO:0000256" key="6">
    <source>
        <dbReference type="SAM" id="Phobius"/>
    </source>
</evidence>
<keyword evidence="9" id="KW-1185">Reference proteome</keyword>
<keyword evidence="4 6" id="KW-0472">Membrane</keyword>
<evidence type="ECO:0000256" key="5">
    <source>
        <dbReference type="SAM" id="MobiDB-lite"/>
    </source>
</evidence>
<dbReference type="Proteomes" id="UP000287144">
    <property type="component" value="Unassembled WGS sequence"/>
</dbReference>
<feature type="domain" description="Amino acid permease/ SLC12A" evidence="7">
    <location>
        <begin position="429"/>
        <end position="563"/>
    </location>
</feature>
<protein>
    <recommendedName>
        <fullName evidence="7">Amino acid permease/ SLC12A domain-containing protein</fullName>
    </recommendedName>
</protein>
<feature type="transmembrane region" description="Helical" evidence="6">
    <location>
        <begin position="457"/>
        <end position="481"/>
    </location>
</feature>
<accession>A0A428U4G7</accession>
<evidence type="ECO:0000259" key="7">
    <source>
        <dbReference type="Pfam" id="PF00324"/>
    </source>
</evidence>
<dbReference type="PIRSF" id="PIRSF006060">
    <property type="entry name" value="AA_transporter"/>
    <property type="match status" value="1"/>
</dbReference>
<evidence type="ECO:0000256" key="1">
    <source>
        <dbReference type="ARBA" id="ARBA00004141"/>
    </source>
</evidence>
<reference evidence="8 9" key="1">
    <citation type="submission" date="2017-06" db="EMBL/GenBank/DDBJ databases">
        <title>Comparative genomic analysis of Ambrosia Fusariam Clade fungi.</title>
        <authorList>
            <person name="Stajich J.E."/>
            <person name="Carrillo J."/>
            <person name="Kijimoto T."/>
            <person name="Eskalen A."/>
            <person name="O'Donnell K."/>
            <person name="Kasson M."/>
        </authorList>
    </citation>
    <scope>NUCLEOTIDE SEQUENCE [LARGE SCALE GENOMIC DNA]</scope>
    <source>
        <strain evidence="8 9">NRRL62579</strain>
    </source>
</reference>
<dbReference type="GO" id="GO:0015171">
    <property type="term" value="F:amino acid transmembrane transporter activity"/>
    <property type="evidence" value="ECO:0007669"/>
    <property type="project" value="TreeGrafter"/>
</dbReference>
<gene>
    <name evidence="8" type="ORF">CEP52_004263</name>
</gene>
<dbReference type="PANTHER" id="PTHR43341">
    <property type="entry name" value="AMINO ACID PERMEASE"/>
    <property type="match status" value="1"/>
</dbReference>
<feature type="transmembrane region" description="Helical" evidence="6">
    <location>
        <begin position="91"/>
        <end position="108"/>
    </location>
</feature>
<dbReference type="InterPro" id="IPR050524">
    <property type="entry name" value="APC_YAT"/>
</dbReference>
<dbReference type="InterPro" id="IPR004841">
    <property type="entry name" value="AA-permease/SLC12A_dom"/>
</dbReference>
<organism evidence="8 9">
    <name type="scientific">Fusarium oligoseptatum</name>
    <dbReference type="NCBI Taxonomy" id="2604345"/>
    <lineage>
        <taxon>Eukaryota</taxon>
        <taxon>Fungi</taxon>
        <taxon>Dikarya</taxon>
        <taxon>Ascomycota</taxon>
        <taxon>Pezizomycotina</taxon>
        <taxon>Sordariomycetes</taxon>
        <taxon>Hypocreomycetidae</taxon>
        <taxon>Hypocreales</taxon>
        <taxon>Nectriaceae</taxon>
        <taxon>Fusarium</taxon>
        <taxon>Fusarium solani species complex</taxon>
    </lineage>
</organism>
<comment type="caution">
    <text evidence="8">The sequence shown here is derived from an EMBL/GenBank/DDBJ whole genome shotgun (WGS) entry which is preliminary data.</text>
</comment>
<evidence type="ECO:0000313" key="9">
    <source>
        <dbReference type="Proteomes" id="UP000287144"/>
    </source>
</evidence>
<feature type="region of interest" description="Disordered" evidence="5">
    <location>
        <begin position="1"/>
        <end position="31"/>
    </location>
</feature>
<dbReference type="Pfam" id="PF00324">
    <property type="entry name" value="AA_permease"/>
    <property type="match status" value="2"/>
</dbReference>
<evidence type="ECO:0000256" key="4">
    <source>
        <dbReference type="ARBA" id="ARBA00023136"/>
    </source>
</evidence>
<keyword evidence="3 6" id="KW-1133">Transmembrane helix</keyword>
<comment type="subcellular location">
    <subcellularLocation>
        <location evidence="1">Membrane</location>
        <topology evidence="1">Multi-pass membrane protein</topology>
    </subcellularLocation>
</comment>
<evidence type="ECO:0000256" key="2">
    <source>
        <dbReference type="ARBA" id="ARBA00022692"/>
    </source>
</evidence>